<sequence>MYDPYKQYQYLLQIEQRMRQLETSNQLLEQEIRRLKENSELDSMKLKEQLEQIKPIHIENINYKIQELAVKDLKGTLNIGLTALTDEEQLKKIIDDVEQGKDIQFEDLNSSPGESDPNV</sequence>
<evidence type="ECO:0000256" key="1">
    <source>
        <dbReference type="SAM" id="Coils"/>
    </source>
</evidence>
<feature type="coiled-coil region" evidence="1">
    <location>
        <begin position="11"/>
        <end position="38"/>
    </location>
</feature>
<dbReference type="Proteomes" id="UP000650466">
    <property type="component" value="Unassembled WGS sequence"/>
</dbReference>
<protein>
    <submittedName>
        <fullName evidence="2">Uncharacterized protein</fullName>
    </submittedName>
</protein>
<keyword evidence="3" id="KW-1185">Reference proteome</keyword>
<evidence type="ECO:0000313" key="2">
    <source>
        <dbReference type="EMBL" id="MBD0384081.1"/>
    </source>
</evidence>
<dbReference type="Pfam" id="PF10737">
    <property type="entry name" value="GerPC"/>
    <property type="match status" value="1"/>
</dbReference>
<reference evidence="2" key="1">
    <citation type="submission" date="2020-09" db="EMBL/GenBank/DDBJ databases">
        <title>Draft Genome Sequence of Paenibacillus sp. WST5.</title>
        <authorList>
            <person name="Bao Z."/>
        </authorList>
    </citation>
    <scope>NUCLEOTIDE SEQUENCE</scope>
    <source>
        <strain evidence="2">WST5</strain>
    </source>
</reference>
<dbReference type="RefSeq" id="WP_188177861.1">
    <property type="nucleotide sequence ID" value="NZ_JACVVD010000015.1"/>
</dbReference>
<keyword evidence="1" id="KW-0175">Coiled coil</keyword>
<dbReference type="AlphaFoldDB" id="A0A926KWB4"/>
<comment type="caution">
    <text evidence="2">The sequence shown here is derived from an EMBL/GenBank/DDBJ whole genome shotgun (WGS) entry which is preliminary data.</text>
</comment>
<accession>A0A926KWB4</accession>
<proteinExistence type="predicted"/>
<dbReference type="EMBL" id="JACVVD010000015">
    <property type="protein sequence ID" value="MBD0384081.1"/>
    <property type="molecule type" value="Genomic_DNA"/>
</dbReference>
<gene>
    <name evidence="2" type="ORF">ICC18_28945</name>
</gene>
<name>A0A926KWB4_9BACL</name>
<organism evidence="2 3">
    <name type="scientific">Paenibacillus sedimenti</name>
    <dbReference type="NCBI Taxonomy" id="2770274"/>
    <lineage>
        <taxon>Bacteria</taxon>
        <taxon>Bacillati</taxon>
        <taxon>Bacillota</taxon>
        <taxon>Bacilli</taxon>
        <taxon>Bacillales</taxon>
        <taxon>Paenibacillaceae</taxon>
        <taxon>Paenibacillus</taxon>
    </lineage>
</organism>
<dbReference type="InterPro" id="IPR019673">
    <property type="entry name" value="Spore_germination_GerPC"/>
</dbReference>
<evidence type="ECO:0000313" key="3">
    <source>
        <dbReference type="Proteomes" id="UP000650466"/>
    </source>
</evidence>